<evidence type="ECO:0000256" key="6">
    <source>
        <dbReference type="ARBA" id="ARBA00022741"/>
    </source>
</evidence>
<dbReference type="GO" id="GO:0003972">
    <property type="term" value="F:RNA ligase (ATP) activity"/>
    <property type="evidence" value="ECO:0007669"/>
    <property type="project" value="TreeGrafter"/>
</dbReference>
<dbReference type="InterPro" id="IPR030934">
    <property type="entry name" value="Intein_C"/>
</dbReference>
<dbReference type="GO" id="GO:0006396">
    <property type="term" value="P:RNA processing"/>
    <property type="evidence" value="ECO:0007669"/>
    <property type="project" value="InterPro"/>
</dbReference>
<proteinExistence type="predicted"/>
<evidence type="ECO:0000256" key="8">
    <source>
        <dbReference type="ARBA" id="ARBA00022886"/>
    </source>
</evidence>
<keyword evidence="7" id="KW-0378">Hydrolase</keyword>
<evidence type="ECO:0000256" key="3">
    <source>
        <dbReference type="ARBA" id="ARBA00022598"/>
    </source>
</evidence>
<keyword evidence="3" id="KW-0436">Ligase</keyword>
<dbReference type="EC" id="6.5.1.8" evidence="2"/>
<sequence length="350" mass="39741">FKEYKRKHVYKNQGLVWERIERIEKIPYAGLVYDFTVNHPDHNFVANNFVVSNCGVRLLKSNHTEKEIKARLENLATEIQKEIPSGLGKGRQIKLSINQINKILEGGVPELVKQGYGEEEDIENCEEKGKMEQADASCVSERAKNRGRNQVGTLGSGNHFCEIQKVEEIFDEKVAKSFGLFKDQVVVMIHSGSRGLGHQNCTDYLRVVMQALPRYGIRLPDRELACVPFNSPEGQRFFKAMCAACNYAWANRHMMAFYIKKVWKKILGEKENLRLLYDVAHNIAKIEEHEVNGEKMKLIVHRKGATRAFPPGHPEIPEKYRGVGQPVLIPGSMGTASYVLAGTEKSKEAW</sequence>
<comment type="caution">
    <text evidence="13">The sequence shown here is derived from an EMBL/GenBank/DDBJ whole genome shotgun (WGS) entry which is preliminary data.</text>
</comment>
<dbReference type="PROSITE" id="PS50818">
    <property type="entry name" value="INTEIN_C_TER"/>
    <property type="match status" value="1"/>
</dbReference>
<dbReference type="Pfam" id="PF01139">
    <property type="entry name" value="RtcB"/>
    <property type="match status" value="1"/>
</dbReference>
<evidence type="ECO:0000256" key="2">
    <source>
        <dbReference type="ARBA" id="ARBA00012726"/>
    </source>
</evidence>
<dbReference type="InterPro" id="IPR036025">
    <property type="entry name" value="RtcB-like_sf"/>
</dbReference>
<dbReference type="InterPro" id="IPR003586">
    <property type="entry name" value="Hint_dom_C"/>
</dbReference>
<keyword evidence="10" id="KW-0464">Manganese</keyword>
<dbReference type="PANTHER" id="PTHR11118">
    <property type="entry name" value="RNA-SPLICING LIGASE RTCB HOMOLOG"/>
    <property type="match status" value="1"/>
</dbReference>
<keyword evidence="6" id="KW-0547">Nucleotide-binding</keyword>
<keyword evidence="4" id="KW-0540">Nuclease</keyword>
<dbReference type="SUPFAM" id="SSF103365">
    <property type="entry name" value="Hypothetical protein PH1602"/>
    <property type="match status" value="1"/>
</dbReference>
<dbReference type="GO" id="GO:0004519">
    <property type="term" value="F:endonuclease activity"/>
    <property type="evidence" value="ECO:0007669"/>
    <property type="project" value="UniProtKB-KW"/>
</dbReference>
<dbReference type="Gene3D" id="3.90.1860.10">
    <property type="entry name" value="tRNA-splicing ligase RtcB"/>
    <property type="match status" value="1"/>
</dbReference>
<dbReference type="GO" id="GO:0006314">
    <property type="term" value="P:intron homing"/>
    <property type="evidence" value="ECO:0007669"/>
    <property type="project" value="UniProtKB-KW"/>
</dbReference>
<dbReference type="CDD" id="cd00081">
    <property type="entry name" value="Hint"/>
    <property type="match status" value="1"/>
</dbReference>
<dbReference type="GO" id="GO:0046872">
    <property type="term" value="F:metal ion binding"/>
    <property type="evidence" value="ECO:0007669"/>
    <property type="project" value="UniProtKB-KW"/>
</dbReference>
<evidence type="ECO:0000256" key="7">
    <source>
        <dbReference type="ARBA" id="ARBA00022759"/>
    </source>
</evidence>
<comment type="cofactor">
    <cofactor evidence="1">
        <name>Mn(2+)</name>
        <dbReference type="ChEBI" id="CHEBI:29035"/>
    </cofactor>
</comment>
<dbReference type="AlphaFoldDB" id="X1MCY4"/>
<dbReference type="GO" id="GO:0005525">
    <property type="term" value="F:GTP binding"/>
    <property type="evidence" value="ECO:0007669"/>
    <property type="project" value="UniProtKB-KW"/>
</dbReference>
<keyword evidence="9" id="KW-0342">GTP-binding</keyword>
<dbReference type="NCBIfam" id="TIGR01443">
    <property type="entry name" value="intein_Cterm"/>
    <property type="match status" value="1"/>
</dbReference>
<evidence type="ECO:0000313" key="13">
    <source>
        <dbReference type="EMBL" id="GAI04239.1"/>
    </source>
</evidence>
<protein>
    <recommendedName>
        <fullName evidence="2">3'-phosphate/5'-hydroxy nucleic acid ligase</fullName>
        <ecNumber evidence="2">6.5.1.8</ecNumber>
    </recommendedName>
</protein>
<evidence type="ECO:0000256" key="5">
    <source>
        <dbReference type="ARBA" id="ARBA00022723"/>
    </source>
</evidence>
<keyword evidence="7" id="KW-0255">Endonuclease</keyword>
<evidence type="ECO:0000256" key="9">
    <source>
        <dbReference type="ARBA" id="ARBA00023134"/>
    </source>
</evidence>
<evidence type="ECO:0000259" key="12">
    <source>
        <dbReference type="SMART" id="SM00305"/>
    </source>
</evidence>
<dbReference type="GO" id="GO:0170057">
    <property type="term" value="F:RNA ligase (GTP) activity"/>
    <property type="evidence" value="ECO:0007669"/>
    <property type="project" value="UniProtKB-EC"/>
</dbReference>
<name>X1MCY4_9ZZZZ</name>
<feature type="domain" description="Hint" evidence="12">
    <location>
        <begin position="12"/>
        <end position="59"/>
    </location>
</feature>
<dbReference type="InterPro" id="IPR036844">
    <property type="entry name" value="Hint_dom_sf"/>
</dbReference>
<dbReference type="InterPro" id="IPR001233">
    <property type="entry name" value="RtcB"/>
</dbReference>
<feature type="non-terminal residue" evidence="13">
    <location>
        <position position="350"/>
    </location>
</feature>
<gene>
    <name evidence="13" type="ORF">S06H3_17035</name>
</gene>
<evidence type="ECO:0000256" key="11">
    <source>
        <dbReference type="ARBA" id="ARBA00047746"/>
    </source>
</evidence>
<accession>X1MCY4</accession>
<dbReference type="PANTHER" id="PTHR11118:SF1">
    <property type="entry name" value="RNA-SPLICING LIGASE RTCB HOMOLOG"/>
    <property type="match status" value="1"/>
</dbReference>
<evidence type="ECO:0000256" key="4">
    <source>
        <dbReference type="ARBA" id="ARBA00022722"/>
    </source>
</evidence>
<feature type="non-terminal residue" evidence="13">
    <location>
        <position position="1"/>
    </location>
</feature>
<dbReference type="SUPFAM" id="SSF51294">
    <property type="entry name" value="Hedgehog/intein (Hint) domain"/>
    <property type="match status" value="1"/>
</dbReference>
<reference evidence="13" key="1">
    <citation type="journal article" date="2014" name="Front. Microbiol.">
        <title>High frequency of phylogenetically diverse reductive dehalogenase-homologous genes in deep subseafloor sedimentary metagenomes.</title>
        <authorList>
            <person name="Kawai M."/>
            <person name="Futagami T."/>
            <person name="Toyoda A."/>
            <person name="Takaki Y."/>
            <person name="Nishi S."/>
            <person name="Hori S."/>
            <person name="Arai W."/>
            <person name="Tsubouchi T."/>
            <person name="Morono Y."/>
            <person name="Uchiyama I."/>
            <person name="Ito T."/>
            <person name="Fujiyama A."/>
            <person name="Inagaki F."/>
            <person name="Takami H."/>
        </authorList>
    </citation>
    <scope>NUCLEOTIDE SEQUENCE</scope>
    <source>
        <strain evidence="13">Expedition CK06-06</strain>
    </source>
</reference>
<comment type="catalytic activity">
    <reaction evidence="11">
        <text>a 3'-end 3'-phospho-ribonucleotide-RNA + a 5'-end dephospho-ribonucleoside-RNA + GTP = a ribonucleotidyl-ribonucleotide-RNA + GMP + diphosphate</text>
        <dbReference type="Rhea" id="RHEA:68076"/>
        <dbReference type="Rhea" id="RHEA-COMP:10463"/>
        <dbReference type="Rhea" id="RHEA-COMP:13936"/>
        <dbReference type="Rhea" id="RHEA-COMP:17355"/>
        <dbReference type="ChEBI" id="CHEBI:33019"/>
        <dbReference type="ChEBI" id="CHEBI:37565"/>
        <dbReference type="ChEBI" id="CHEBI:58115"/>
        <dbReference type="ChEBI" id="CHEBI:83062"/>
        <dbReference type="ChEBI" id="CHEBI:138284"/>
        <dbReference type="ChEBI" id="CHEBI:173118"/>
        <dbReference type="EC" id="6.5.1.8"/>
    </reaction>
</comment>
<keyword evidence="5" id="KW-0479">Metal-binding</keyword>
<dbReference type="EMBL" id="BARV01008479">
    <property type="protein sequence ID" value="GAI04239.1"/>
    <property type="molecule type" value="Genomic_DNA"/>
</dbReference>
<dbReference type="SMART" id="SM00305">
    <property type="entry name" value="HintC"/>
    <property type="match status" value="1"/>
</dbReference>
<evidence type="ECO:0000256" key="1">
    <source>
        <dbReference type="ARBA" id="ARBA00001936"/>
    </source>
</evidence>
<evidence type="ECO:0000256" key="10">
    <source>
        <dbReference type="ARBA" id="ARBA00023211"/>
    </source>
</evidence>
<keyword evidence="8" id="KW-0404">Intron homing</keyword>
<organism evidence="13">
    <name type="scientific">marine sediment metagenome</name>
    <dbReference type="NCBI Taxonomy" id="412755"/>
    <lineage>
        <taxon>unclassified sequences</taxon>
        <taxon>metagenomes</taxon>
        <taxon>ecological metagenomes</taxon>
    </lineage>
</organism>